<name>A0A6A6ZCX3_9PLEO</name>
<reference evidence="2" key="1">
    <citation type="journal article" date="2020" name="Stud. Mycol.">
        <title>101 Dothideomycetes genomes: a test case for predicting lifestyles and emergence of pathogens.</title>
        <authorList>
            <person name="Haridas S."/>
            <person name="Albert R."/>
            <person name="Binder M."/>
            <person name="Bloem J."/>
            <person name="Labutti K."/>
            <person name="Salamov A."/>
            <person name="Andreopoulos B."/>
            <person name="Baker S."/>
            <person name="Barry K."/>
            <person name="Bills G."/>
            <person name="Bluhm B."/>
            <person name="Cannon C."/>
            <person name="Castanera R."/>
            <person name="Culley D."/>
            <person name="Daum C."/>
            <person name="Ezra D."/>
            <person name="Gonzalez J."/>
            <person name="Henrissat B."/>
            <person name="Kuo A."/>
            <person name="Liang C."/>
            <person name="Lipzen A."/>
            <person name="Lutzoni F."/>
            <person name="Magnuson J."/>
            <person name="Mondo S."/>
            <person name="Nolan M."/>
            <person name="Ohm R."/>
            <person name="Pangilinan J."/>
            <person name="Park H.-J."/>
            <person name="Ramirez L."/>
            <person name="Alfaro M."/>
            <person name="Sun H."/>
            <person name="Tritt A."/>
            <person name="Yoshinaga Y."/>
            <person name="Zwiers L.-H."/>
            <person name="Turgeon B."/>
            <person name="Goodwin S."/>
            <person name="Spatafora J."/>
            <person name="Crous P."/>
            <person name="Grigoriev I."/>
        </authorList>
    </citation>
    <scope>NUCLEOTIDE SEQUENCE</scope>
    <source>
        <strain evidence="2">CBS 113818</strain>
    </source>
</reference>
<dbReference type="Proteomes" id="UP000799424">
    <property type="component" value="Unassembled WGS sequence"/>
</dbReference>
<feature type="region of interest" description="Disordered" evidence="1">
    <location>
        <begin position="43"/>
        <end position="86"/>
    </location>
</feature>
<keyword evidence="3" id="KW-1185">Reference proteome</keyword>
<evidence type="ECO:0008006" key="4">
    <source>
        <dbReference type="Google" id="ProtNLM"/>
    </source>
</evidence>
<sequence>MDYRKDLSFIDINKRETRVPGIRKYGIDRCIKKPEFRAYERAQQARARGRDAPVSTQTNMFGSSGMLIPARNDRPRNPPPARPGPLEAARINQITFEHAHLTQGRQPVDPFENTDSAPRDSYEPTQMALLLRISEKPELVEHYPHTLRFLEDTPLDYTQPCHVNAKTAMDRYLELTGAGQPNNLPQDMQDLHDRIDAIPKLSNRAKLILLMATFIPVGSYTTYNAIKDWLLEAGHKLPSTHITSALKKGMSYFALEEIPVHRIVKYNGDIGVRSYD</sequence>
<proteinExistence type="predicted"/>
<evidence type="ECO:0000313" key="3">
    <source>
        <dbReference type="Proteomes" id="UP000799424"/>
    </source>
</evidence>
<protein>
    <recommendedName>
        <fullName evidence="4">Methylated-DNA-[protein]-cysteine S-methyltransferase DNA binding domain-containing protein</fullName>
    </recommendedName>
</protein>
<gene>
    <name evidence="2" type="ORF">CC86DRAFT_460784</name>
</gene>
<dbReference type="EMBL" id="MU006248">
    <property type="protein sequence ID" value="KAF2818836.1"/>
    <property type="molecule type" value="Genomic_DNA"/>
</dbReference>
<dbReference type="AlphaFoldDB" id="A0A6A6ZCX3"/>
<organism evidence="2 3">
    <name type="scientific">Ophiobolus disseminans</name>
    <dbReference type="NCBI Taxonomy" id="1469910"/>
    <lineage>
        <taxon>Eukaryota</taxon>
        <taxon>Fungi</taxon>
        <taxon>Dikarya</taxon>
        <taxon>Ascomycota</taxon>
        <taxon>Pezizomycotina</taxon>
        <taxon>Dothideomycetes</taxon>
        <taxon>Pleosporomycetidae</taxon>
        <taxon>Pleosporales</taxon>
        <taxon>Pleosporineae</taxon>
        <taxon>Phaeosphaeriaceae</taxon>
        <taxon>Ophiobolus</taxon>
    </lineage>
</organism>
<accession>A0A6A6ZCX3</accession>
<evidence type="ECO:0000256" key="1">
    <source>
        <dbReference type="SAM" id="MobiDB-lite"/>
    </source>
</evidence>
<evidence type="ECO:0000313" key="2">
    <source>
        <dbReference type="EMBL" id="KAF2818836.1"/>
    </source>
</evidence>
<dbReference type="OrthoDB" id="3669179at2759"/>